<dbReference type="Gene3D" id="1.10.132.20">
    <property type="entry name" value="Ribosome-recycling factor"/>
    <property type="match status" value="1"/>
</dbReference>
<dbReference type="InterPro" id="IPR036191">
    <property type="entry name" value="RRF_sf"/>
</dbReference>
<dbReference type="FunFam" id="3.30.1360.40:FF:000001">
    <property type="entry name" value="Ribosome-recycling factor"/>
    <property type="match status" value="1"/>
</dbReference>
<sequence length="183" mass="20651">MAYTFTKLNERAKEMQEGLAKEFSGLRSGRASPAVLDGMLIESYGTKLPIKHLATISLEDARTLRIVPFDTAAGKEIEKAIMQANVGLTASLDEHGVRVNFPELTSERRAALIKVAKEKLEAARIHLRRLRDEILKDIEAKEKEGGMGEDEKFRLKKDLEKLIEAENKKLQEAFERKEKEVMG</sequence>
<evidence type="ECO:0000313" key="5">
    <source>
        <dbReference type="EMBL" id="OHA20306.1"/>
    </source>
</evidence>
<dbReference type="EMBL" id="MHRI01000031">
    <property type="protein sequence ID" value="OHA20306.1"/>
    <property type="molecule type" value="Genomic_DNA"/>
</dbReference>
<dbReference type="PANTHER" id="PTHR20982:SF3">
    <property type="entry name" value="MITOCHONDRIAL RIBOSOME RECYCLING FACTOR PSEUDO 1"/>
    <property type="match status" value="1"/>
</dbReference>
<organism evidence="5 6">
    <name type="scientific">Candidatus Taylorbacteria bacterium RIFCSPHIGHO2_01_FULL_51_15</name>
    <dbReference type="NCBI Taxonomy" id="1802304"/>
    <lineage>
        <taxon>Bacteria</taxon>
        <taxon>Candidatus Tayloriibacteriota</taxon>
    </lineage>
</organism>
<evidence type="ECO:0000256" key="2">
    <source>
        <dbReference type="ARBA" id="ARBA00022917"/>
    </source>
</evidence>
<comment type="caution">
    <text evidence="5">The sequence shown here is derived from an EMBL/GenBank/DDBJ whole genome shotgun (WGS) entry which is preliminary data.</text>
</comment>
<dbReference type="Proteomes" id="UP000178121">
    <property type="component" value="Unassembled WGS sequence"/>
</dbReference>
<gene>
    <name evidence="5" type="ORF">A2849_02050</name>
</gene>
<dbReference type="SUPFAM" id="SSF55194">
    <property type="entry name" value="Ribosome recycling factor, RRF"/>
    <property type="match status" value="1"/>
</dbReference>
<reference evidence="5 6" key="1">
    <citation type="journal article" date="2016" name="Nat. Commun.">
        <title>Thousands of microbial genomes shed light on interconnected biogeochemical processes in an aquifer system.</title>
        <authorList>
            <person name="Anantharaman K."/>
            <person name="Brown C.T."/>
            <person name="Hug L.A."/>
            <person name="Sharon I."/>
            <person name="Castelle C.J."/>
            <person name="Probst A.J."/>
            <person name="Thomas B.C."/>
            <person name="Singh A."/>
            <person name="Wilkins M.J."/>
            <person name="Karaoz U."/>
            <person name="Brodie E.L."/>
            <person name="Williams K.H."/>
            <person name="Hubbard S.S."/>
            <person name="Banfield J.F."/>
        </authorList>
    </citation>
    <scope>NUCLEOTIDE SEQUENCE [LARGE SCALE GENOMIC DNA]</scope>
</reference>
<evidence type="ECO:0000256" key="3">
    <source>
        <dbReference type="SAM" id="Coils"/>
    </source>
</evidence>
<evidence type="ECO:0000256" key="1">
    <source>
        <dbReference type="ARBA" id="ARBA00005912"/>
    </source>
</evidence>
<dbReference type="Pfam" id="PF01765">
    <property type="entry name" value="RRF"/>
    <property type="match status" value="1"/>
</dbReference>
<dbReference type="GO" id="GO:0006412">
    <property type="term" value="P:translation"/>
    <property type="evidence" value="ECO:0007669"/>
    <property type="project" value="UniProtKB-KW"/>
</dbReference>
<accession>A0A1G2M8R8</accession>
<feature type="domain" description="Ribosome recycling factor" evidence="4">
    <location>
        <begin position="20"/>
        <end position="182"/>
    </location>
</feature>
<dbReference type="GO" id="GO:0043023">
    <property type="term" value="F:ribosomal large subunit binding"/>
    <property type="evidence" value="ECO:0007669"/>
    <property type="project" value="TreeGrafter"/>
</dbReference>
<name>A0A1G2M8R8_9BACT</name>
<comment type="similarity">
    <text evidence="1">Belongs to the RRF family.</text>
</comment>
<protein>
    <submittedName>
        <fullName evidence="5">Ribosome recycling factor</fullName>
    </submittedName>
</protein>
<dbReference type="InterPro" id="IPR023584">
    <property type="entry name" value="Ribosome_recyc_fac_dom"/>
</dbReference>
<dbReference type="InterPro" id="IPR002661">
    <property type="entry name" value="Ribosome_recyc_fac"/>
</dbReference>
<dbReference type="Gene3D" id="3.30.1360.40">
    <property type="match status" value="1"/>
</dbReference>
<proteinExistence type="inferred from homology"/>
<evidence type="ECO:0000313" key="6">
    <source>
        <dbReference type="Proteomes" id="UP000178121"/>
    </source>
</evidence>
<dbReference type="PANTHER" id="PTHR20982">
    <property type="entry name" value="RIBOSOME RECYCLING FACTOR"/>
    <property type="match status" value="1"/>
</dbReference>
<keyword evidence="3" id="KW-0175">Coiled coil</keyword>
<dbReference type="NCBIfam" id="TIGR00496">
    <property type="entry name" value="frr"/>
    <property type="match status" value="1"/>
</dbReference>
<feature type="coiled-coil region" evidence="3">
    <location>
        <begin position="113"/>
        <end position="180"/>
    </location>
</feature>
<keyword evidence="2" id="KW-0648">Protein biosynthesis</keyword>
<dbReference type="AlphaFoldDB" id="A0A1G2M8R8"/>
<evidence type="ECO:0000259" key="4">
    <source>
        <dbReference type="Pfam" id="PF01765"/>
    </source>
</evidence>